<accession>A0ABP9ARA5</accession>
<dbReference type="EMBL" id="BAABJE010000001">
    <property type="protein sequence ID" value="GAA4784571.1"/>
    <property type="molecule type" value="Genomic_DNA"/>
</dbReference>
<dbReference type="Gene3D" id="3.90.550.10">
    <property type="entry name" value="Spore Coat Polysaccharide Biosynthesis Protein SpsA, Chain A"/>
    <property type="match status" value="1"/>
</dbReference>
<feature type="domain" description="Glycosyltransferase 2-like" evidence="1">
    <location>
        <begin position="88"/>
        <end position="207"/>
    </location>
</feature>
<dbReference type="CDD" id="cd04186">
    <property type="entry name" value="GT_2_like_c"/>
    <property type="match status" value="1"/>
</dbReference>
<dbReference type="Proteomes" id="UP001499959">
    <property type="component" value="Unassembled WGS sequence"/>
</dbReference>
<proteinExistence type="predicted"/>
<name>A0ABP9ARA5_9GAMM</name>
<comment type="caution">
    <text evidence="2">The sequence shown here is derived from an EMBL/GenBank/DDBJ whole genome shotgun (WGS) entry which is preliminary data.</text>
</comment>
<organism evidence="2 3">
    <name type="scientific">Lysobacter hankyongensis</name>
    <dbReference type="NCBI Taxonomy" id="1176535"/>
    <lineage>
        <taxon>Bacteria</taxon>
        <taxon>Pseudomonadati</taxon>
        <taxon>Pseudomonadota</taxon>
        <taxon>Gammaproteobacteria</taxon>
        <taxon>Lysobacterales</taxon>
        <taxon>Lysobacteraceae</taxon>
        <taxon>Lysobacter</taxon>
    </lineage>
</organism>
<dbReference type="Pfam" id="PF13692">
    <property type="entry name" value="Glyco_trans_1_4"/>
    <property type="match status" value="1"/>
</dbReference>
<gene>
    <name evidence="2" type="ORF">GCM10023307_06610</name>
</gene>
<dbReference type="Pfam" id="PF00535">
    <property type="entry name" value="Glycos_transf_2"/>
    <property type="match status" value="1"/>
</dbReference>
<evidence type="ECO:0000259" key="1">
    <source>
        <dbReference type="Pfam" id="PF00535"/>
    </source>
</evidence>
<sequence>MSFTPADLRFLFHRGLGLIRRGWTSLRSRGWRATWDRTRAQFRRAAPLPAGALYAPSPTPFAPFAVPTVDLHAGGAHAGIVADAPVASLVIPVYDQFAHTLACLRALAAHPPSTPFEVIVVDDGCRDETVEALPQVAGVRYHRRAQNGGFIAACNDGASLARGEYLIFLNNDTIPQPGWLEALLDTFAAEPGAGLVGAQLLYPDGRLQEGGGVVFADGGGWNYGKFESPEDPRFAYLRDCDYASGAAIAIPRALFATLGGFDARYAPAYYEDTDLAFAVRAAGRRVLYQPASKVVHVEGGTAGTDTAVGMKAYQVRNRATFAAHRAAALAAQLPANTVPTPALLHRRQKQILIIDAQTPRPDHDSGSLRLVNLMRLLREEGAHVVFLPADRHRVEPYATQLQRMGVEAWHAPFAARPPAWLREHGARFDAVMVSRHYVAAEFLPLLRAHAPQARRIFDTVDLHYLRERRGAEVAGDAALARAAERTRARELDVIASSDITLVVSEVERALLRSDAPDARVEILSNLHRVAGAGRAFAERQDLVFVGGFRHPPNVDAVRWFVQSVFPSIRARLPDVRFHCIGSHTPPDIEALAAVPGVIVHGHVADIDPFMDGCRIAIAPLRYGAGVKGKVNLSMAHGQPVVATACAVEGMHLRDGIDALVADDPQAFADAVVRLYDDEALWTSLARNGLDSVAAHFSLDAARETVRRVFLAR</sequence>
<dbReference type="InterPro" id="IPR029044">
    <property type="entry name" value="Nucleotide-diphossugar_trans"/>
</dbReference>
<dbReference type="PANTHER" id="PTHR43179:SF7">
    <property type="entry name" value="RHAMNOSYLTRANSFERASE WBBL"/>
    <property type="match status" value="1"/>
</dbReference>
<dbReference type="InterPro" id="IPR001173">
    <property type="entry name" value="Glyco_trans_2-like"/>
</dbReference>
<evidence type="ECO:0000313" key="2">
    <source>
        <dbReference type="EMBL" id="GAA4784571.1"/>
    </source>
</evidence>
<dbReference type="CDD" id="cd03801">
    <property type="entry name" value="GT4_PimA-like"/>
    <property type="match status" value="1"/>
</dbReference>
<keyword evidence="3" id="KW-1185">Reference proteome</keyword>
<dbReference type="Gene3D" id="3.40.50.2000">
    <property type="entry name" value="Glycogen Phosphorylase B"/>
    <property type="match status" value="1"/>
</dbReference>
<dbReference type="RefSeq" id="WP_345301832.1">
    <property type="nucleotide sequence ID" value="NZ_BAABJE010000001.1"/>
</dbReference>
<dbReference type="SUPFAM" id="SSF53756">
    <property type="entry name" value="UDP-Glycosyltransferase/glycogen phosphorylase"/>
    <property type="match status" value="1"/>
</dbReference>
<protein>
    <submittedName>
        <fullName evidence="2">Glycosyltransferase</fullName>
    </submittedName>
</protein>
<dbReference type="PANTHER" id="PTHR43179">
    <property type="entry name" value="RHAMNOSYLTRANSFERASE WBBL"/>
    <property type="match status" value="1"/>
</dbReference>
<dbReference type="SUPFAM" id="SSF53448">
    <property type="entry name" value="Nucleotide-diphospho-sugar transferases"/>
    <property type="match status" value="1"/>
</dbReference>
<reference evidence="3" key="1">
    <citation type="journal article" date="2019" name="Int. J. Syst. Evol. Microbiol.">
        <title>The Global Catalogue of Microorganisms (GCM) 10K type strain sequencing project: providing services to taxonomists for standard genome sequencing and annotation.</title>
        <authorList>
            <consortium name="The Broad Institute Genomics Platform"/>
            <consortium name="The Broad Institute Genome Sequencing Center for Infectious Disease"/>
            <person name="Wu L."/>
            <person name="Ma J."/>
        </authorList>
    </citation>
    <scope>NUCLEOTIDE SEQUENCE [LARGE SCALE GENOMIC DNA]</scope>
    <source>
        <strain evidence="3">JCM 18204</strain>
    </source>
</reference>
<evidence type="ECO:0000313" key="3">
    <source>
        <dbReference type="Proteomes" id="UP001499959"/>
    </source>
</evidence>